<dbReference type="InterPro" id="IPR007848">
    <property type="entry name" value="Small_mtfrase_dom"/>
</dbReference>
<dbReference type="SUPFAM" id="SSF53335">
    <property type="entry name" value="S-adenosyl-L-methionine-dependent methyltransferases"/>
    <property type="match status" value="1"/>
</dbReference>
<comment type="similarity">
    <text evidence="4">Belongs to the protein N5-glutamine methyltransferase family. PrmB subfamily.</text>
</comment>
<dbReference type="NCBIfam" id="TIGR03533">
    <property type="entry name" value="L3_gln_methyl"/>
    <property type="match status" value="1"/>
</dbReference>
<organism evidence="6 7">
    <name type="scientific">Dyella acidisoli</name>
    <dbReference type="NCBI Taxonomy" id="1867834"/>
    <lineage>
        <taxon>Bacteria</taxon>
        <taxon>Pseudomonadati</taxon>
        <taxon>Pseudomonadota</taxon>
        <taxon>Gammaproteobacteria</taxon>
        <taxon>Lysobacterales</taxon>
        <taxon>Rhodanobacteraceae</taxon>
        <taxon>Dyella</taxon>
    </lineage>
</organism>
<dbReference type="NCBIfam" id="TIGR00536">
    <property type="entry name" value="hemK_fam"/>
    <property type="match status" value="1"/>
</dbReference>
<dbReference type="HAMAP" id="MF_02125">
    <property type="entry name" value="L3_methyltr_PrmB"/>
    <property type="match status" value="1"/>
</dbReference>
<dbReference type="Gene3D" id="3.40.50.150">
    <property type="entry name" value="Vaccinia Virus protein VP39"/>
    <property type="match status" value="1"/>
</dbReference>
<keyword evidence="1 4" id="KW-0489">Methyltransferase</keyword>
<dbReference type="CDD" id="cd02440">
    <property type="entry name" value="AdoMet_MTases"/>
    <property type="match status" value="1"/>
</dbReference>
<dbReference type="Gene3D" id="1.10.8.10">
    <property type="entry name" value="DNA helicase RuvA subunit, C-terminal domain"/>
    <property type="match status" value="1"/>
</dbReference>
<keyword evidence="3 4" id="KW-0949">S-adenosyl-L-methionine</keyword>
<evidence type="ECO:0000313" key="7">
    <source>
        <dbReference type="Proteomes" id="UP001156670"/>
    </source>
</evidence>
<comment type="caution">
    <text evidence="6">The sequence shown here is derived from an EMBL/GenBank/DDBJ whole genome shotgun (WGS) entry which is preliminary data.</text>
</comment>
<dbReference type="PANTHER" id="PTHR47806">
    <property type="entry name" value="50S RIBOSOMAL PROTEIN L3 GLUTAMINE METHYLTRANSFERASE"/>
    <property type="match status" value="1"/>
</dbReference>
<keyword evidence="7" id="KW-1185">Reference proteome</keyword>
<dbReference type="InterPro" id="IPR017127">
    <property type="entry name" value="Ribosome_uL3_MTase"/>
</dbReference>
<sequence length="331" mass="36594">MSLHQPHDLESVYFTTPKPDRAYVTAELATIIDFIRYGASRFSAAGLTFGHSHDNPIDEATHLVLASLHLPPDIPPAYGAGKLTTEERVRVLSLIERRINERLPVAYLVGETWFAGMKFKSDRRALVPRSPIAELIEAGFTPWLDGRQVERALDLCTGSGCIGIAMAAYNPHWQVDVVDISDDALSLARENVAFQHVGERVEVVRSDLFAGLKGRKYDLIVSNPPYVTEDEYAALPGEYSHEPKLGLTSGEDGLDACLRILDEAADYLSEDGLLIVEVGESEQALTALLPEVPFVWIEFKVGPMGVFALEQRELIEYADAIRTVAAERFRG</sequence>
<keyword evidence="2 4" id="KW-0808">Transferase</keyword>
<dbReference type="EMBL" id="BSOB01000030">
    <property type="protein sequence ID" value="GLQ94122.1"/>
    <property type="molecule type" value="Genomic_DNA"/>
</dbReference>
<dbReference type="GO" id="GO:0008168">
    <property type="term" value="F:methyltransferase activity"/>
    <property type="evidence" value="ECO:0007669"/>
    <property type="project" value="UniProtKB-KW"/>
</dbReference>
<accession>A0ABQ5XRZ4</accession>
<dbReference type="InterPro" id="IPR004556">
    <property type="entry name" value="HemK-like"/>
</dbReference>
<dbReference type="GO" id="GO:0032259">
    <property type="term" value="P:methylation"/>
    <property type="evidence" value="ECO:0007669"/>
    <property type="project" value="UniProtKB-KW"/>
</dbReference>
<name>A0ABQ5XRZ4_9GAMM</name>
<dbReference type="Pfam" id="PF05175">
    <property type="entry name" value="MTS"/>
    <property type="match status" value="1"/>
</dbReference>
<dbReference type="GO" id="GO:0005840">
    <property type="term" value="C:ribosome"/>
    <property type="evidence" value="ECO:0007669"/>
    <property type="project" value="UniProtKB-KW"/>
</dbReference>
<dbReference type="PROSITE" id="PS00092">
    <property type="entry name" value="N6_MTASE"/>
    <property type="match status" value="1"/>
</dbReference>
<comment type="function">
    <text evidence="4">Methylates ribosomal protein uL3 on a specific glutamine residue.</text>
</comment>
<dbReference type="InterPro" id="IPR002052">
    <property type="entry name" value="DNA_methylase_N6_adenine_CS"/>
</dbReference>
<feature type="domain" description="Methyltransferase small" evidence="5">
    <location>
        <begin position="147"/>
        <end position="231"/>
    </location>
</feature>
<dbReference type="Proteomes" id="UP001156670">
    <property type="component" value="Unassembled WGS sequence"/>
</dbReference>
<evidence type="ECO:0000256" key="1">
    <source>
        <dbReference type="ARBA" id="ARBA00022603"/>
    </source>
</evidence>
<dbReference type="PANTHER" id="PTHR47806:SF1">
    <property type="entry name" value="RIBOSOMAL PROTEIN UL3 GLUTAMINE METHYLTRANSFERASE"/>
    <property type="match status" value="1"/>
</dbReference>
<evidence type="ECO:0000256" key="3">
    <source>
        <dbReference type="ARBA" id="ARBA00022691"/>
    </source>
</evidence>
<evidence type="ECO:0000259" key="5">
    <source>
        <dbReference type="Pfam" id="PF05175"/>
    </source>
</evidence>
<dbReference type="InterPro" id="IPR029063">
    <property type="entry name" value="SAM-dependent_MTases_sf"/>
</dbReference>
<dbReference type="EC" id="2.1.1.298" evidence="4"/>
<keyword evidence="6" id="KW-0687">Ribonucleoprotein</keyword>
<evidence type="ECO:0000256" key="4">
    <source>
        <dbReference type="HAMAP-Rule" id="MF_02125"/>
    </source>
</evidence>
<reference evidence="7" key="1">
    <citation type="journal article" date="2019" name="Int. J. Syst. Evol. Microbiol.">
        <title>The Global Catalogue of Microorganisms (GCM) 10K type strain sequencing project: providing services to taxonomists for standard genome sequencing and annotation.</title>
        <authorList>
            <consortium name="The Broad Institute Genomics Platform"/>
            <consortium name="The Broad Institute Genome Sequencing Center for Infectious Disease"/>
            <person name="Wu L."/>
            <person name="Ma J."/>
        </authorList>
    </citation>
    <scope>NUCLEOTIDE SEQUENCE [LARGE SCALE GENOMIC DNA]</scope>
    <source>
        <strain evidence="7">NBRC 111980</strain>
    </source>
</reference>
<dbReference type="PIRSF" id="PIRSF037167">
    <property type="entry name" value="Mtase_YfcB_prd"/>
    <property type="match status" value="1"/>
</dbReference>
<gene>
    <name evidence="4 6" type="primary">prmB</name>
    <name evidence="6" type="ORF">GCM10007901_30730</name>
</gene>
<evidence type="ECO:0000256" key="2">
    <source>
        <dbReference type="ARBA" id="ARBA00022679"/>
    </source>
</evidence>
<protein>
    <recommendedName>
        <fullName evidence="4">Ribosomal protein uL3 glutamine methyltransferase</fullName>
        <shortName evidence="4">uL3 MTase</shortName>
        <ecNumber evidence="4">2.1.1.298</ecNumber>
    </recommendedName>
    <alternativeName>
        <fullName evidence="4">N5-glutamine methyltransferase PrmB</fullName>
    </alternativeName>
</protein>
<comment type="catalytic activity">
    <reaction evidence="4">
        <text>L-glutaminyl-[ribosomal protein uL3] + S-adenosyl-L-methionine = N(5)-methyl-L-glutaminyl-[ribosomal protein uL3] + S-adenosyl-L-homocysteine + H(+)</text>
        <dbReference type="Rhea" id="RHEA:45020"/>
        <dbReference type="Rhea" id="RHEA-COMP:11063"/>
        <dbReference type="Rhea" id="RHEA-COMP:11064"/>
        <dbReference type="ChEBI" id="CHEBI:15378"/>
        <dbReference type="ChEBI" id="CHEBI:30011"/>
        <dbReference type="ChEBI" id="CHEBI:57856"/>
        <dbReference type="ChEBI" id="CHEBI:59789"/>
        <dbReference type="ChEBI" id="CHEBI:61891"/>
        <dbReference type="EC" id="2.1.1.298"/>
    </reaction>
</comment>
<keyword evidence="6" id="KW-0689">Ribosomal protein</keyword>
<proteinExistence type="inferred from homology"/>
<evidence type="ECO:0000313" key="6">
    <source>
        <dbReference type="EMBL" id="GLQ94122.1"/>
    </source>
</evidence>